<dbReference type="Proteomes" id="UP000245396">
    <property type="component" value="Unassembled WGS sequence"/>
</dbReference>
<name>A0A316C0J6_PSESE</name>
<comment type="caution">
    <text evidence="1">The sequence shown here is derived from an EMBL/GenBank/DDBJ whole genome shotgun (WGS) entry which is preliminary data.</text>
</comment>
<organism evidence="1 2">
    <name type="scientific">Pseudaminobacter salicylatoxidans</name>
    <dbReference type="NCBI Taxonomy" id="93369"/>
    <lineage>
        <taxon>Bacteria</taxon>
        <taxon>Pseudomonadati</taxon>
        <taxon>Pseudomonadota</taxon>
        <taxon>Alphaproteobacteria</taxon>
        <taxon>Hyphomicrobiales</taxon>
        <taxon>Phyllobacteriaceae</taxon>
        <taxon>Pseudaminobacter</taxon>
    </lineage>
</organism>
<reference evidence="1 2" key="1">
    <citation type="submission" date="2018-05" db="EMBL/GenBank/DDBJ databases">
        <title>Genomic Encyclopedia of Type Strains, Phase IV (KMG-IV): sequencing the most valuable type-strain genomes for metagenomic binning, comparative biology and taxonomic classification.</title>
        <authorList>
            <person name="Goeker M."/>
        </authorList>
    </citation>
    <scope>NUCLEOTIDE SEQUENCE [LARGE SCALE GENOMIC DNA]</scope>
    <source>
        <strain evidence="1 2">DSM 6986</strain>
    </source>
</reference>
<dbReference type="OrthoDB" id="8449400at2"/>
<evidence type="ECO:0000313" key="1">
    <source>
        <dbReference type="EMBL" id="PWJ81501.1"/>
    </source>
</evidence>
<dbReference type="RefSeq" id="WP_109613479.1">
    <property type="nucleotide sequence ID" value="NZ_QGGG01000010.1"/>
</dbReference>
<proteinExistence type="predicted"/>
<accession>A0A316C0J6</accession>
<keyword evidence="2" id="KW-1185">Reference proteome</keyword>
<protein>
    <submittedName>
        <fullName evidence="1">Uncharacterized protein</fullName>
    </submittedName>
</protein>
<dbReference type="AlphaFoldDB" id="A0A316C0J6"/>
<gene>
    <name evidence="1" type="ORF">C7441_11033</name>
</gene>
<sequence>MIALILGSAECVEEDAAAALALFDPDCVIAVNDMIARWPRPIDHAVTLHVENAPQWLEARALNQSDRPTVWSHSGASALGRLSKVADRLLPDWKGSSGLFAVTVARELCMRAVLCGVPMDSRRHVPGKSAATWSGMPWPGREVLNYREGWNKHFDEIAPFVRSMSGWTRELLGEPDEEWLLAE</sequence>
<evidence type="ECO:0000313" key="2">
    <source>
        <dbReference type="Proteomes" id="UP000245396"/>
    </source>
</evidence>
<dbReference type="EMBL" id="QGGG01000010">
    <property type="protein sequence ID" value="PWJ81501.1"/>
    <property type="molecule type" value="Genomic_DNA"/>
</dbReference>